<feature type="compositionally biased region" description="Basic and acidic residues" evidence="1">
    <location>
        <begin position="736"/>
        <end position="777"/>
    </location>
</feature>
<feature type="region of interest" description="Disordered" evidence="1">
    <location>
        <begin position="646"/>
        <end position="781"/>
    </location>
</feature>
<reference evidence="2 3" key="1">
    <citation type="submission" date="2024-02" db="EMBL/GenBank/DDBJ databases">
        <authorList>
            <person name="Daric V."/>
            <person name="Darras S."/>
        </authorList>
    </citation>
    <scope>NUCLEOTIDE SEQUENCE [LARGE SCALE GENOMIC DNA]</scope>
</reference>
<feature type="compositionally biased region" description="Basic and acidic residues" evidence="1">
    <location>
        <begin position="539"/>
        <end position="551"/>
    </location>
</feature>
<comment type="caution">
    <text evidence="2">The sequence shown here is derived from an EMBL/GenBank/DDBJ whole genome shotgun (WGS) entry which is preliminary data.</text>
</comment>
<dbReference type="PANTHER" id="PTHR15439">
    <property type="entry name" value="RETINOBLASTOMA-BINDING PROTEIN 6"/>
    <property type="match status" value="1"/>
</dbReference>
<feature type="compositionally biased region" description="Basic residues" evidence="1">
    <location>
        <begin position="917"/>
        <end position="927"/>
    </location>
</feature>
<feature type="compositionally biased region" description="Low complexity" evidence="1">
    <location>
        <begin position="1022"/>
        <end position="1039"/>
    </location>
</feature>
<dbReference type="PANTHER" id="PTHR15439:SF22">
    <property type="entry name" value="C3H1-TYPE DOMAIN-CONTAINING PROTEIN-RELATED"/>
    <property type="match status" value="1"/>
</dbReference>
<feature type="region of interest" description="Disordered" evidence="1">
    <location>
        <begin position="41"/>
        <end position="152"/>
    </location>
</feature>
<feature type="compositionally biased region" description="Polar residues" evidence="1">
    <location>
        <begin position="391"/>
        <end position="402"/>
    </location>
</feature>
<gene>
    <name evidence="2" type="ORF">CVLEPA_LOCUS4720</name>
</gene>
<feature type="compositionally biased region" description="Basic and acidic residues" evidence="1">
    <location>
        <begin position="1040"/>
        <end position="1125"/>
    </location>
</feature>
<feature type="compositionally biased region" description="Basic and acidic residues" evidence="1">
    <location>
        <begin position="648"/>
        <end position="660"/>
    </location>
</feature>
<accession>A0ABP0F5W8</accession>
<feature type="region of interest" description="Disordered" evidence="1">
    <location>
        <begin position="909"/>
        <end position="987"/>
    </location>
</feature>
<feature type="compositionally biased region" description="Basic residues" evidence="1">
    <location>
        <begin position="51"/>
        <end position="70"/>
    </location>
</feature>
<feature type="compositionally biased region" description="Basic residues" evidence="1">
    <location>
        <begin position="726"/>
        <end position="735"/>
    </location>
</feature>
<feature type="compositionally biased region" description="Basic and acidic residues" evidence="1">
    <location>
        <begin position="134"/>
        <end position="150"/>
    </location>
</feature>
<evidence type="ECO:0008006" key="4">
    <source>
        <dbReference type="Google" id="ProtNLM"/>
    </source>
</evidence>
<feature type="region of interest" description="Disordered" evidence="1">
    <location>
        <begin position="389"/>
        <end position="449"/>
    </location>
</feature>
<evidence type="ECO:0000313" key="2">
    <source>
        <dbReference type="EMBL" id="CAK8675099.1"/>
    </source>
</evidence>
<proteinExistence type="predicted"/>
<evidence type="ECO:0000256" key="1">
    <source>
        <dbReference type="SAM" id="MobiDB-lite"/>
    </source>
</evidence>
<feature type="compositionally biased region" description="Low complexity" evidence="1">
    <location>
        <begin position="41"/>
        <end position="50"/>
    </location>
</feature>
<sequence length="1134" mass="130477">MRRSISLSPIRTESGANLRTANWTKLKFRGPGQNRGYQHYNNRGGYNHYNNRFHNRGRGYNRGQNWRRNRYVPVKRDYNSRDFSRSRSRSYSRSRSRDRSHSHDRSPSYDRSSYSRSRSSSRGRKNSPLKSRSRSGERKNSEKDRFDQKKKNVIKSEAASYFSSQISGDEVPDKSTGTSMKSDPKSEMEMSFKIHNPESSLMPSNKEMENTGRGKYFDGEEMQKKMTKSALESVERHEKSLRKMMKVEERDESESSNEEVVVEKKSKKKKKKSKTKKNTKEKSHKTKVIEITDSDEDSRSIPPTQPQQLVPGFAYPSGNMSQGIPSQPVMMMASPSVEMPMVNPYGQPMNVIQMPGPDGQMIQFVQIPSFPQQASHALPQPVIVASPVQPTPQAISSPTTKPGNAPVQVSRNVPQPVPPPTSQSLPSHLKVVPISDSNDTPKADESLTLKSSKDFSEKQARRKEVIRTRFLPKPATSKWDDYEADAIDGSEKANEWPLKTKSDNNSGLIPGFDYPNILDESGDKMILGLSPDILGEKNKERKTSKKVEGGKHIPTLAGRNHRSSLDAKQDPNIAERGSNISATDQVNHVQGSSVLNKTTAMQTVAYPHITQGFTPVFSSMQSTPIPMQQNRVVDDGKQKQWNSAADEFLSRTDRSQKVSSDEGSDSNDDVIKSKYRNIKQKSKPSMSKDKMDESEEEGKKHKKKKNKKERKESFASDEPMSPVVKDKKRKKKKKNKDKDTENLSEPETKRVKKSTRESLKDSDDITDEKKKLDDGLERGIPQDLPLSHIRALVLRRPKEGSESVFADIDFGKIENRKSSKDTYEDQFVSLFQEDSDSASSESALTMSRKSLKKIKVKPQGTRSVTHMTKLTLCERINKYLEETEEVKKIIPQKVSVNLASLSKVDMKYEEALPRSPSRSRSRSRSKSRSLDNRRSRSASSYSRSRSRSRSRSLPKAYSMKTKRSRSRDDDRRMYGSNRGGFYNQRFQNNQRYQRRGWVNYRARGNFQHNRGYNRGFYHNRGRGYYNNNNNPNYNRNQWRYNRERRESDTRDQSWERRSRSHDRDSSYSSDNSDRSDNQKKDRSSHKKEQEEKNIDDARHQIESKKELKKERKKSPDLWTHDKYQEQEEEGTNEQ</sequence>
<feature type="compositionally biased region" description="Basic residues" evidence="1">
    <location>
        <begin position="265"/>
        <end position="286"/>
    </location>
</feature>
<organism evidence="2 3">
    <name type="scientific">Clavelina lepadiformis</name>
    <name type="common">Light-bulb sea squirt</name>
    <name type="synonym">Ascidia lepadiformis</name>
    <dbReference type="NCBI Taxonomy" id="159417"/>
    <lineage>
        <taxon>Eukaryota</taxon>
        <taxon>Metazoa</taxon>
        <taxon>Chordata</taxon>
        <taxon>Tunicata</taxon>
        <taxon>Ascidiacea</taxon>
        <taxon>Aplousobranchia</taxon>
        <taxon>Clavelinidae</taxon>
        <taxon>Clavelina</taxon>
    </lineage>
</organism>
<dbReference type="Proteomes" id="UP001642483">
    <property type="component" value="Unassembled WGS sequence"/>
</dbReference>
<feature type="compositionally biased region" description="Basic residues" evidence="1">
    <location>
        <begin position="673"/>
        <end position="682"/>
    </location>
</feature>
<protein>
    <recommendedName>
        <fullName evidence="4">NK-tumor recognition protein</fullName>
    </recommendedName>
</protein>
<feature type="compositionally biased region" description="Basic and acidic residues" evidence="1">
    <location>
        <begin position="439"/>
        <end position="449"/>
    </location>
</feature>
<feature type="region of interest" description="Disordered" evidence="1">
    <location>
        <begin position="164"/>
        <end position="319"/>
    </location>
</feature>
<feature type="region of interest" description="Disordered" evidence="1">
    <location>
        <begin position="539"/>
        <end position="565"/>
    </location>
</feature>
<feature type="compositionally biased region" description="Basic and acidic residues" evidence="1">
    <location>
        <begin position="95"/>
        <end position="108"/>
    </location>
</feature>
<feature type="compositionally biased region" description="Basic and acidic residues" evidence="1">
    <location>
        <begin position="74"/>
        <end position="85"/>
    </location>
</feature>
<dbReference type="EMBL" id="CAWYQH010000013">
    <property type="protein sequence ID" value="CAK8675099.1"/>
    <property type="molecule type" value="Genomic_DNA"/>
</dbReference>
<feature type="compositionally biased region" description="Basic residues" evidence="1">
    <location>
        <begin position="119"/>
        <end position="133"/>
    </location>
</feature>
<keyword evidence="3" id="KW-1185">Reference proteome</keyword>
<evidence type="ECO:0000313" key="3">
    <source>
        <dbReference type="Proteomes" id="UP001642483"/>
    </source>
</evidence>
<dbReference type="InterPro" id="IPR033489">
    <property type="entry name" value="RBBP6"/>
</dbReference>
<feature type="compositionally biased region" description="Basic and acidic residues" evidence="1">
    <location>
        <begin position="206"/>
        <end position="224"/>
    </location>
</feature>
<name>A0ABP0F5W8_CLALP</name>
<feature type="compositionally biased region" description="Basic and acidic residues" evidence="1">
    <location>
        <begin position="182"/>
        <end position="196"/>
    </location>
</feature>
<feature type="compositionally biased region" description="Low complexity" evidence="1">
    <location>
        <begin position="109"/>
        <end position="118"/>
    </location>
</feature>
<feature type="region of interest" description="Disordered" evidence="1">
    <location>
        <begin position="1022"/>
        <end position="1134"/>
    </location>
</feature>